<keyword evidence="3" id="KW-1133">Transmembrane helix</keyword>
<keyword evidence="4" id="KW-0132">Cell division</keyword>
<dbReference type="RefSeq" id="WP_239073214.1">
    <property type="nucleotide sequence ID" value="NZ_BOOX01000007.1"/>
</dbReference>
<protein>
    <submittedName>
        <fullName evidence="4">Cell division protein FtsB</fullName>
    </submittedName>
</protein>
<evidence type="ECO:0000256" key="1">
    <source>
        <dbReference type="SAM" id="Coils"/>
    </source>
</evidence>
<feature type="coiled-coil region" evidence="1">
    <location>
        <begin position="174"/>
        <end position="208"/>
    </location>
</feature>
<comment type="caution">
    <text evidence="4">The sequence shown here is derived from an EMBL/GenBank/DDBJ whole genome shotgun (WGS) entry which is preliminary data.</text>
</comment>
<feature type="compositionally biased region" description="Gly residues" evidence="2">
    <location>
        <begin position="52"/>
        <end position="62"/>
    </location>
</feature>
<sequence>MPANRRPPTPGGGARPGARTTTSRTGTPRTSTLRGGTGAGRKPATPRTSSGRAGGSGAGASGAGTSATGKGTTGKSTAGKGTAAKGAAGKGTTGKSTAAKSPASSTGSARPSGTSAAGGRARNTPRDTRPQAPHEASRSRFGAVLPEVVTARALVLSVVILLAIVVLLPTVRAYVNQSADLRALEADLAQAKADRDAYQVELDRWDDSSYVIAQARERLSFVMPGETAYRVMDPQDVDEVVDPGTGLAITDGPVPAGGASDPWYESLWDSVEVAGTVGEPDAEVPAGDAPSDAPSGGPSGAPTGDATDDAKAVPSDDAAGASSAGD</sequence>
<reference evidence="4 5" key="1">
    <citation type="submission" date="2017-11" db="EMBL/GenBank/DDBJ databases">
        <title>Genomic Encyclopedia of Archaeal and Bacterial Type Strains, Phase II (KMG-II): From Individual Species to Whole Genera.</title>
        <authorList>
            <person name="Goeker M."/>
        </authorList>
    </citation>
    <scope>NUCLEOTIDE SEQUENCE [LARGE SCALE GENOMIC DNA]</scope>
    <source>
        <strain evidence="4 5">DSM 25478</strain>
    </source>
</reference>
<feature type="compositionally biased region" description="Low complexity" evidence="2">
    <location>
        <begin position="16"/>
        <end position="34"/>
    </location>
</feature>
<dbReference type="GO" id="GO:0051301">
    <property type="term" value="P:cell division"/>
    <property type="evidence" value="ECO:0007669"/>
    <property type="project" value="UniProtKB-KW"/>
</dbReference>
<keyword evidence="3" id="KW-0472">Membrane</keyword>
<dbReference type="AlphaFoldDB" id="A0A2M9CDC7"/>
<keyword evidence="4" id="KW-0131">Cell cycle</keyword>
<dbReference type="InterPro" id="IPR007060">
    <property type="entry name" value="FtsL/DivIC"/>
</dbReference>
<organism evidence="4 5">
    <name type="scientific">Sediminihabitans luteus</name>
    <dbReference type="NCBI Taxonomy" id="1138585"/>
    <lineage>
        <taxon>Bacteria</taxon>
        <taxon>Bacillati</taxon>
        <taxon>Actinomycetota</taxon>
        <taxon>Actinomycetes</taxon>
        <taxon>Micrococcales</taxon>
        <taxon>Cellulomonadaceae</taxon>
        <taxon>Sediminihabitans</taxon>
    </lineage>
</organism>
<feature type="region of interest" description="Disordered" evidence="2">
    <location>
        <begin position="1"/>
        <end position="138"/>
    </location>
</feature>
<feature type="compositionally biased region" description="Low complexity" evidence="2">
    <location>
        <begin position="93"/>
        <end position="109"/>
    </location>
</feature>
<evidence type="ECO:0000313" key="4">
    <source>
        <dbReference type="EMBL" id="PJJ69889.1"/>
    </source>
</evidence>
<dbReference type="EMBL" id="PGFE01000004">
    <property type="protein sequence ID" value="PJJ69889.1"/>
    <property type="molecule type" value="Genomic_DNA"/>
</dbReference>
<feature type="compositionally biased region" description="Pro residues" evidence="2">
    <location>
        <begin position="1"/>
        <end position="10"/>
    </location>
</feature>
<keyword evidence="1" id="KW-0175">Coiled coil</keyword>
<dbReference type="Proteomes" id="UP000231693">
    <property type="component" value="Unassembled WGS sequence"/>
</dbReference>
<gene>
    <name evidence="4" type="ORF">CLV28_2365</name>
</gene>
<feature type="compositionally biased region" description="Low complexity" evidence="2">
    <location>
        <begin position="63"/>
        <end position="87"/>
    </location>
</feature>
<evidence type="ECO:0000256" key="3">
    <source>
        <dbReference type="SAM" id="Phobius"/>
    </source>
</evidence>
<dbReference type="Pfam" id="PF04977">
    <property type="entry name" value="DivIC"/>
    <property type="match status" value="1"/>
</dbReference>
<evidence type="ECO:0000256" key="2">
    <source>
        <dbReference type="SAM" id="MobiDB-lite"/>
    </source>
</evidence>
<name>A0A2M9CDC7_9CELL</name>
<evidence type="ECO:0000313" key="5">
    <source>
        <dbReference type="Proteomes" id="UP000231693"/>
    </source>
</evidence>
<keyword evidence="3" id="KW-0812">Transmembrane</keyword>
<proteinExistence type="predicted"/>
<feature type="transmembrane region" description="Helical" evidence="3">
    <location>
        <begin position="153"/>
        <end position="175"/>
    </location>
</feature>
<accession>A0A2M9CDC7</accession>
<feature type="compositionally biased region" description="Low complexity" evidence="2">
    <location>
        <begin position="315"/>
        <end position="326"/>
    </location>
</feature>
<feature type="compositionally biased region" description="Low complexity" evidence="2">
    <location>
        <begin position="285"/>
        <end position="305"/>
    </location>
</feature>
<feature type="region of interest" description="Disordered" evidence="2">
    <location>
        <begin position="272"/>
        <end position="326"/>
    </location>
</feature>
<keyword evidence="5" id="KW-1185">Reference proteome</keyword>